<dbReference type="GeneID" id="18819182"/>
<dbReference type="RefSeq" id="XP_007318228.1">
    <property type="nucleotide sequence ID" value="XM_007318166.1"/>
</dbReference>
<gene>
    <name evidence="1" type="ORF">SERLADRAFT_467138</name>
</gene>
<sequence length="102" mass="11838">MSHLEPQTNQKQRASWIGVRPNLRRVKSPNQLLLSTPYRLVRYKGIIALKCHRPHFDSSPAGEKAKISKCFVVRFGRRCRAPTSIQTRGSEYFTCEERHDNV</sequence>
<evidence type="ECO:0000313" key="1">
    <source>
        <dbReference type="EMBL" id="EGO24209.1"/>
    </source>
</evidence>
<protein>
    <submittedName>
        <fullName evidence="1">Uncharacterized protein</fullName>
    </submittedName>
</protein>
<proteinExistence type="predicted"/>
<organism>
    <name type="scientific">Serpula lacrymans var. lacrymans (strain S7.9)</name>
    <name type="common">Dry rot fungus</name>
    <dbReference type="NCBI Taxonomy" id="578457"/>
    <lineage>
        <taxon>Eukaryota</taxon>
        <taxon>Fungi</taxon>
        <taxon>Dikarya</taxon>
        <taxon>Basidiomycota</taxon>
        <taxon>Agaricomycotina</taxon>
        <taxon>Agaricomycetes</taxon>
        <taxon>Agaricomycetidae</taxon>
        <taxon>Boletales</taxon>
        <taxon>Coniophorineae</taxon>
        <taxon>Serpulaceae</taxon>
        <taxon>Serpula</taxon>
    </lineage>
</organism>
<dbReference type="HOGENOM" id="CLU_2279207_0_0_1"/>
<name>F8NY17_SERL9</name>
<accession>F8NY17</accession>
<dbReference type="EMBL" id="GL945434">
    <property type="protein sequence ID" value="EGO24209.1"/>
    <property type="molecule type" value="Genomic_DNA"/>
</dbReference>
<reference evidence="1" key="1">
    <citation type="submission" date="2011-04" db="EMBL/GenBank/DDBJ databases">
        <title>Evolution of plant cell wall degrading machinery underlies the functional diversity of forest fungi.</title>
        <authorList>
            <consortium name="US DOE Joint Genome Institute (JGI-PGF)"/>
            <person name="Eastwood D.C."/>
            <person name="Floudas D."/>
            <person name="Binder M."/>
            <person name="Majcherczyk A."/>
            <person name="Schneider P."/>
            <person name="Aerts A."/>
            <person name="Asiegbu F.O."/>
            <person name="Baker S.E."/>
            <person name="Barry K."/>
            <person name="Bendiksby M."/>
            <person name="Blumentritt M."/>
            <person name="Coutinho P.M."/>
            <person name="Cullen D."/>
            <person name="Cullen D."/>
            <person name="Gathman A."/>
            <person name="Goodell B."/>
            <person name="Henrissat B."/>
            <person name="Ihrmark K."/>
            <person name="Kauserud H."/>
            <person name="Kohler A."/>
            <person name="LaButti K."/>
            <person name="Lapidus A."/>
            <person name="Lavin J.L."/>
            <person name="Lee Y.-H."/>
            <person name="Lindquist E."/>
            <person name="Lilly W."/>
            <person name="Lucas S."/>
            <person name="Morin E."/>
            <person name="Murat C."/>
            <person name="Oguiza J.A."/>
            <person name="Park J."/>
            <person name="Pisabarro A.G."/>
            <person name="Riley R."/>
            <person name="Rosling A."/>
            <person name="Salamov A."/>
            <person name="Schmidt O."/>
            <person name="Schmutz J."/>
            <person name="Skrede I."/>
            <person name="Stenlid J."/>
            <person name="Wiebenga A."/>
            <person name="Xie X."/>
            <person name="Kues U."/>
            <person name="Hibbett D.S."/>
            <person name="Hoffmeister D."/>
            <person name="Hogberg N."/>
            <person name="Martin F."/>
            <person name="Grigoriev I.V."/>
            <person name="Watkinson S.C."/>
        </authorList>
    </citation>
    <scope>NUCLEOTIDE SEQUENCE</scope>
    <source>
        <strain evidence="1">S7.9</strain>
    </source>
</reference>
<dbReference type="Proteomes" id="UP000008064">
    <property type="component" value="Unassembled WGS sequence"/>
</dbReference>
<dbReference type="KEGG" id="sla:SERLADRAFT_467138"/>
<dbReference type="AlphaFoldDB" id="F8NY17"/>